<comment type="caution">
    <text evidence="2">The sequence shown here is derived from an EMBL/GenBank/DDBJ whole genome shotgun (WGS) entry which is preliminary data.</text>
</comment>
<feature type="domain" description="Zinc finger CHC2-type" evidence="1">
    <location>
        <begin position="7"/>
        <end position="35"/>
    </location>
</feature>
<dbReference type="AlphaFoldDB" id="D1YIN4"/>
<gene>
    <name evidence="2" type="ORF">HMPREF9209_0806</name>
</gene>
<dbReference type="Pfam" id="PF01807">
    <property type="entry name" value="Zn_ribbon_DnaG"/>
    <property type="match status" value="1"/>
</dbReference>
<protein>
    <recommendedName>
        <fullName evidence="1">Zinc finger CHC2-type domain-containing protein</fullName>
    </recommendedName>
</protein>
<dbReference type="InterPro" id="IPR036977">
    <property type="entry name" value="DNA_primase_Znf_CHC2"/>
</dbReference>
<dbReference type="Proteomes" id="UP000003684">
    <property type="component" value="Unassembled WGS sequence"/>
</dbReference>
<reference evidence="2 3" key="1">
    <citation type="submission" date="2009-12" db="EMBL/GenBank/DDBJ databases">
        <title>Genome Sequence of Lactobacillus gasseri 224-1.</title>
        <authorList>
            <person name="Durkin A.S."/>
            <person name="Madupu R."/>
            <person name="Torralba M."/>
            <person name="Methe B."/>
            <person name="Sutton G."/>
            <person name="Strausberg R.L."/>
            <person name="Nelson K.E."/>
        </authorList>
    </citation>
    <scope>NUCLEOTIDE SEQUENCE [LARGE SCALE GENOMIC DNA]</scope>
    <source>
        <strain evidence="2 3">224-1</strain>
    </source>
</reference>
<accession>D1YIN4</accession>
<dbReference type="GO" id="GO:0008270">
    <property type="term" value="F:zinc ion binding"/>
    <property type="evidence" value="ECO:0007669"/>
    <property type="project" value="InterPro"/>
</dbReference>
<dbReference type="GO" id="GO:0003899">
    <property type="term" value="F:DNA-directed RNA polymerase activity"/>
    <property type="evidence" value="ECO:0007669"/>
    <property type="project" value="InterPro"/>
</dbReference>
<evidence type="ECO:0000313" key="2">
    <source>
        <dbReference type="EMBL" id="EFB62632.1"/>
    </source>
</evidence>
<organism evidence="2 3">
    <name type="scientific">Lactobacillus gasseri 224-1</name>
    <dbReference type="NCBI Taxonomy" id="679196"/>
    <lineage>
        <taxon>Bacteria</taxon>
        <taxon>Bacillati</taxon>
        <taxon>Bacillota</taxon>
        <taxon>Bacilli</taxon>
        <taxon>Lactobacillales</taxon>
        <taxon>Lactobacillaceae</taxon>
        <taxon>Lactobacillus</taxon>
    </lineage>
</organism>
<name>D1YIN4_LACGS</name>
<dbReference type="Gene3D" id="3.90.580.10">
    <property type="entry name" value="Zinc finger, CHC2-type domain"/>
    <property type="match status" value="1"/>
</dbReference>
<evidence type="ECO:0000259" key="1">
    <source>
        <dbReference type="Pfam" id="PF01807"/>
    </source>
</evidence>
<dbReference type="EMBL" id="ADFT01000013">
    <property type="protein sequence ID" value="EFB62632.1"/>
    <property type="molecule type" value="Genomic_DNA"/>
</dbReference>
<dbReference type="GO" id="GO:0006260">
    <property type="term" value="P:DNA replication"/>
    <property type="evidence" value="ECO:0007669"/>
    <property type="project" value="InterPro"/>
</dbReference>
<proteinExistence type="predicted"/>
<dbReference type="GO" id="GO:0003677">
    <property type="term" value="F:DNA binding"/>
    <property type="evidence" value="ECO:0007669"/>
    <property type="project" value="InterPro"/>
</dbReference>
<evidence type="ECO:0000313" key="3">
    <source>
        <dbReference type="Proteomes" id="UP000003684"/>
    </source>
</evidence>
<dbReference type="InterPro" id="IPR002694">
    <property type="entry name" value="Znf_CHC2"/>
</dbReference>
<sequence length="37" mass="4252">MMAGRIPEQFIDEVRNSVDIVDVISQYVSLEKKVKTI</sequence>
<dbReference type="SUPFAM" id="SSF57783">
    <property type="entry name" value="Zinc beta-ribbon"/>
    <property type="match status" value="1"/>
</dbReference>